<evidence type="ECO:0000313" key="3">
    <source>
        <dbReference type="Proteomes" id="UP001157133"/>
    </source>
</evidence>
<keyword evidence="1" id="KW-0812">Transmembrane</keyword>
<protein>
    <submittedName>
        <fullName evidence="2">Uncharacterized protein</fullName>
    </submittedName>
</protein>
<reference evidence="2 3" key="1">
    <citation type="submission" date="2023-03" db="EMBL/GenBank/DDBJ databases">
        <title>Draft genome sequence of Thalassotalea eurytherma JCM 18482T.</title>
        <authorList>
            <person name="Sawabe T."/>
        </authorList>
    </citation>
    <scope>NUCLEOTIDE SEQUENCE [LARGE SCALE GENOMIC DNA]</scope>
    <source>
        <strain evidence="2 3">JCM 18482</strain>
    </source>
</reference>
<gene>
    <name evidence="2" type="ORF">theurythT_30250</name>
</gene>
<sequence length="67" mass="7677">MKAPNKHLVALVNYLALVPLVYFIPAWLQPYLPDNQLLQVCIIVAVIVPIISYIVMPITMQFLKDNR</sequence>
<comment type="caution">
    <text evidence="2">The sequence shown here is derived from an EMBL/GenBank/DDBJ whole genome shotgun (WGS) entry which is preliminary data.</text>
</comment>
<evidence type="ECO:0000313" key="2">
    <source>
        <dbReference type="EMBL" id="GLX83572.1"/>
    </source>
</evidence>
<accession>A0ABQ6H7F5</accession>
<feature type="transmembrane region" description="Helical" evidence="1">
    <location>
        <begin position="37"/>
        <end position="58"/>
    </location>
</feature>
<keyword evidence="3" id="KW-1185">Reference proteome</keyword>
<organism evidence="2 3">
    <name type="scientific">Thalassotalea eurytherma</name>
    <dbReference type="NCBI Taxonomy" id="1144278"/>
    <lineage>
        <taxon>Bacteria</taxon>
        <taxon>Pseudomonadati</taxon>
        <taxon>Pseudomonadota</taxon>
        <taxon>Gammaproteobacteria</taxon>
        <taxon>Alteromonadales</taxon>
        <taxon>Colwelliaceae</taxon>
        <taxon>Thalassotalea</taxon>
    </lineage>
</organism>
<keyword evidence="1" id="KW-0472">Membrane</keyword>
<dbReference type="EMBL" id="BSSU01000016">
    <property type="protein sequence ID" value="GLX83572.1"/>
    <property type="molecule type" value="Genomic_DNA"/>
</dbReference>
<proteinExistence type="predicted"/>
<keyword evidence="1" id="KW-1133">Transmembrane helix</keyword>
<feature type="transmembrane region" description="Helical" evidence="1">
    <location>
        <begin position="7"/>
        <end position="25"/>
    </location>
</feature>
<evidence type="ECO:0000256" key="1">
    <source>
        <dbReference type="SAM" id="Phobius"/>
    </source>
</evidence>
<dbReference type="RefSeq" id="WP_284209040.1">
    <property type="nucleotide sequence ID" value="NZ_BSSU01000016.1"/>
</dbReference>
<name>A0ABQ6H7F5_9GAMM</name>
<dbReference type="Proteomes" id="UP001157133">
    <property type="component" value="Unassembled WGS sequence"/>
</dbReference>